<evidence type="ECO:0000256" key="1">
    <source>
        <dbReference type="ARBA" id="ARBA00004167"/>
    </source>
</evidence>
<evidence type="ECO:0000256" key="3">
    <source>
        <dbReference type="ARBA" id="ARBA00022989"/>
    </source>
</evidence>
<name>A0A553GVH8_9PSED</name>
<accession>A0A553GVH8</accession>
<keyword evidence="4" id="KW-0472">Membrane</keyword>
<dbReference type="RefSeq" id="WP_143489626.1">
    <property type="nucleotide sequence ID" value="NZ_VJOY01000014.1"/>
</dbReference>
<dbReference type="InterPro" id="IPR007452">
    <property type="entry name" value="TamB_C"/>
</dbReference>
<protein>
    <submittedName>
        <fullName evidence="6">Translocation/assembly module TamB</fullName>
    </submittedName>
</protein>
<evidence type="ECO:0000256" key="4">
    <source>
        <dbReference type="ARBA" id="ARBA00023136"/>
    </source>
</evidence>
<dbReference type="Pfam" id="PF04357">
    <property type="entry name" value="TamB"/>
    <property type="match status" value="1"/>
</dbReference>
<comment type="caution">
    <text evidence="6">The sequence shown here is derived from an EMBL/GenBank/DDBJ whole genome shotgun (WGS) entry which is preliminary data.</text>
</comment>
<dbReference type="GO" id="GO:0005886">
    <property type="term" value="C:plasma membrane"/>
    <property type="evidence" value="ECO:0007669"/>
    <property type="project" value="InterPro"/>
</dbReference>
<gene>
    <name evidence="6" type="ORF">FM069_17295</name>
</gene>
<keyword evidence="2" id="KW-0812">Transmembrane</keyword>
<evidence type="ECO:0000256" key="2">
    <source>
        <dbReference type="ARBA" id="ARBA00022692"/>
    </source>
</evidence>
<dbReference type="Proteomes" id="UP000315235">
    <property type="component" value="Unassembled WGS sequence"/>
</dbReference>
<keyword evidence="3" id="KW-1133">Transmembrane helix</keyword>
<proteinExistence type="predicted"/>
<dbReference type="PANTHER" id="PTHR36985">
    <property type="entry name" value="TRANSLOCATION AND ASSEMBLY MODULE SUBUNIT TAMB"/>
    <property type="match status" value="1"/>
</dbReference>
<reference evidence="6 7" key="1">
    <citation type="submission" date="2019-07" db="EMBL/GenBank/DDBJ databases">
        <title>Pseudomonas mangiferae sp. nov., isolated from bark of mango tree in Thailand.</title>
        <authorList>
            <person name="Srisuk N."/>
            <person name="Anurat P."/>
        </authorList>
    </citation>
    <scope>NUCLEOTIDE SEQUENCE [LARGE SCALE GENOMIC DNA]</scope>
    <source>
        <strain evidence="6 7">DMKU_BBB3-04</strain>
    </source>
</reference>
<evidence type="ECO:0000259" key="5">
    <source>
        <dbReference type="Pfam" id="PF04357"/>
    </source>
</evidence>
<evidence type="ECO:0000313" key="6">
    <source>
        <dbReference type="EMBL" id="TRX73514.1"/>
    </source>
</evidence>
<dbReference type="GO" id="GO:0097347">
    <property type="term" value="C:TAM protein secretion complex"/>
    <property type="evidence" value="ECO:0007669"/>
    <property type="project" value="TreeGrafter"/>
</dbReference>
<sequence length="1218" mass="130101">MRRGLKIAGLGLLALLLAVALALGLLLGTEAGSRWLLARVPGLTVDEFQGRLGGHWQAAALAWRGDDGSHLQVQAPEMAWRPSCLLRATLCIDRLVTPAVTLALPPDQAPSSGPPSLPDLRLPLELELGTVRVERFRLDDQDAFSDLHLSAAWRADGLQIERLGLQRDDLALELSGHISPRGDWPMQARGALTLPAVDGKPWHVALEADGNLRDRVALRADSRGYLAARLEGSLQPLAEHLPAELRLSAEDFKAVETLPDTLRLQGLTLEARGDLEQGYQVQGQANLPGEGGPVALGLQGRVTTQGADIARLELAADAQRRVGLKGRLDWQDGLAADTHLDWQDFPWRRLYPQVDEPPVSVRRLQADLHYAGEAYNGRFQGELQGPAGPFSLASPVSGDLGQVSLDDLRLVAGQGRVQGRLHLGFADAIDWDAALALQDVDPAYWVAELPGRLAGPLNSKGRYADGALALQADLDVQGRLRNQPAGLRLRAAGEDRRWRVDDLLARLGGNRISGSGALDPQLSGRLDIALERLGQLWPGLAGRASGRLDLAGSLDAPQGRLSLDGQGLAQGDLRLQRLAVRGELDARQRGQLQVDARALAAGETALGDLTARLQGDARQQQLDLALNGPSLVLNVGLDGRRDGDAWNGRLARGEVSGAGQTWRLREPAPLRRFADGRVTFGAHCWASGAASLCAGEQRLAPEPQLSYRLRDFPLDSLARWLPPDLAWRGTLSGDLDLALPKAGPQGHVSLDAGPGTLRLKDDQGWVDFPYQRLSLDSHLQPQRVDLQLNFAGGRLGGPTLGALTLEAQIDPRPQDKPLTGRFSLSGLDLAVARPFVPDAETLEGHLDGSGTLGGTLLAPRVDGDLNLRDGRVAGDALPTRLEGLTLNAHIVGEQATLSGGWHAGQGQASVSGNVGWGAAPTVDIALRGTRLPVQVEPYADLEVAPDLRVRLADGRLVLGGQVAIPRGSITVKSLPPQAVRVSGDAQVVGAAPVEQRGPQLAMDVTVVVGEDRLKFSGFGLNADLAGRLQVGDNLTGHGELTLKNGRYRAYGQRLDLKRARLLFTGPLDQPYLDVEAVRQVGDVTAGVRLTGRADGPTTEVFSTPAMSQEQALSYLVLGRPMNSGSDNNALGQAALAMGLSGSAPITGELAQRLGIKDFQLDDEGASGRLSDRLTVRYSLGMQESSSVVAVRYELTKRLYLEAASGLASSLDLFYKRDF</sequence>
<dbReference type="AlphaFoldDB" id="A0A553GVH8"/>
<keyword evidence="7" id="KW-1185">Reference proteome</keyword>
<organism evidence="6 7">
    <name type="scientific">Pseudomonas mangiferae</name>
    <dbReference type="NCBI Taxonomy" id="2593654"/>
    <lineage>
        <taxon>Bacteria</taxon>
        <taxon>Pseudomonadati</taxon>
        <taxon>Pseudomonadota</taxon>
        <taxon>Gammaproteobacteria</taxon>
        <taxon>Pseudomonadales</taxon>
        <taxon>Pseudomonadaceae</taxon>
        <taxon>Pseudomonas</taxon>
    </lineage>
</organism>
<evidence type="ECO:0000313" key="7">
    <source>
        <dbReference type="Proteomes" id="UP000315235"/>
    </source>
</evidence>
<feature type="domain" description="Translocation and assembly module TamB C-terminal" evidence="5">
    <location>
        <begin position="903"/>
        <end position="1218"/>
    </location>
</feature>
<comment type="subcellular location">
    <subcellularLocation>
        <location evidence="1">Membrane</location>
        <topology evidence="1">Single-pass membrane protein</topology>
    </subcellularLocation>
</comment>
<dbReference type="OrthoDB" id="5555605at2"/>
<dbReference type="EMBL" id="VJOY01000014">
    <property type="protein sequence ID" value="TRX73514.1"/>
    <property type="molecule type" value="Genomic_DNA"/>
</dbReference>
<dbReference type="PANTHER" id="PTHR36985:SF1">
    <property type="entry name" value="TRANSLOCATION AND ASSEMBLY MODULE SUBUNIT TAMB"/>
    <property type="match status" value="1"/>
</dbReference>
<dbReference type="GO" id="GO:0009306">
    <property type="term" value="P:protein secretion"/>
    <property type="evidence" value="ECO:0007669"/>
    <property type="project" value="InterPro"/>
</dbReference>